<dbReference type="SUPFAM" id="SSF52096">
    <property type="entry name" value="ClpP/crotonase"/>
    <property type="match status" value="1"/>
</dbReference>
<organism evidence="2 3">
    <name type="scientific">Chryseobacterium manosquense</name>
    <dbReference type="NCBI Taxonomy" id="2754694"/>
    <lineage>
        <taxon>Bacteria</taxon>
        <taxon>Pseudomonadati</taxon>
        <taxon>Bacteroidota</taxon>
        <taxon>Flavobacteriia</taxon>
        <taxon>Flavobacteriales</taxon>
        <taxon>Weeksellaceae</taxon>
        <taxon>Chryseobacterium group</taxon>
        <taxon>Chryseobacterium</taxon>
    </lineage>
</organism>
<dbReference type="KEGG" id="cmaq:H0S70_01915"/>
<gene>
    <name evidence="2" type="ORF">H0S70_01915</name>
</gene>
<sequence>MFGDITYTIGITEATKNEYVGFVIKSGSKLWEPKEVKFRLFPDGTYEYYDKSHNLLKGKYTIHNETILSFDNIKSFFVKEKTTDENSLDKITELSGFSLKKLTDKTILLALPSFDYVYVDIINRLIENNKNLLESSPYLIVDVRNNGGGTDNAYLNLLPYIMTQSIRTLGVEFLSTPTLINGLQGYIDGIKDDKSKEREITRIKREIEILKKNEGKFVNIHDTEVDTMKVRIAEKSPQNVVVLANKNVGSSGEYFVMFTRQSKKVKIFGTPTYGGLDYASARVFDFGCSEYQLGLPTYRSLRLPDFPVDNIGLQPDIYMDKFIEDWVQYAVDYLEN</sequence>
<reference evidence="2 3" key="1">
    <citation type="submission" date="2020-07" db="EMBL/GenBank/DDBJ databases">
        <title>Complete genome and description of Chryseobacterium manosquense strain Marseille-Q2069 sp. nov.</title>
        <authorList>
            <person name="Boxberger M."/>
        </authorList>
    </citation>
    <scope>NUCLEOTIDE SEQUENCE [LARGE SCALE GENOMIC DNA]</scope>
    <source>
        <strain evidence="2 3">Marseille-Q2069</strain>
    </source>
</reference>
<evidence type="ECO:0000259" key="1">
    <source>
        <dbReference type="Pfam" id="PF03572"/>
    </source>
</evidence>
<name>A0A7H1E0B7_9FLAO</name>
<dbReference type="Proteomes" id="UP000516438">
    <property type="component" value="Chromosome"/>
</dbReference>
<dbReference type="Gene3D" id="3.90.226.10">
    <property type="entry name" value="2-enoyl-CoA Hydratase, Chain A, domain 1"/>
    <property type="match status" value="1"/>
</dbReference>
<keyword evidence="3" id="KW-1185">Reference proteome</keyword>
<evidence type="ECO:0000313" key="3">
    <source>
        <dbReference type="Proteomes" id="UP000516438"/>
    </source>
</evidence>
<dbReference type="GO" id="GO:0006508">
    <property type="term" value="P:proteolysis"/>
    <property type="evidence" value="ECO:0007669"/>
    <property type="project" value="InterPro"/>
</dbReference>
<dbReference type="AlphaFoldDB" id="A0A7H1E0B7"/>
<proteinExistence type="predicted"/>
<dbReference type="InterPro" id="IPR005151">
    <property type="entry name" value="Tail-specific_protease"/>
</dbReference>
<dbReference type="Pfam" id="PF03572">
    <property type="entry name" value="Peptidase_S41"/>
    <property type="match status" value="1"/>
</dbReference>
<protein>
    <recommendedName>
        <fullName evidence="1">Tail specific protease domain-containing protein</fullName>
    </recommendedName>
</protein>
<feature type="domain" description="Tail specific protease" evidence="1">
    <location>
        <begin position="109"/>
        <end position="318"/>
    </location>
</feature>
<evidence type="ECO:0000313" key="2">
    <source>
        <dbReference type="EMBL" id="QNS42675.1"/>
    </source>
</evidence>
<dbReference type="InterPro" id="IPR029045">
    <property type="entry name" value="ClpP/crotonase-like_dom_sf"/>
</dbReference>
<accession>A0A7H1E0B7</accession>
<dbReference type="EMBL" id="CP060203">
    <property type="protein sequence ID" value="QNS42675.1"/>
    <property type="molecule type" value="Genomic_DNA"/>
</dbReference>
<dbReference type="GO" id="GO:0008236">
    <property type="term" value="F:serine-type peptidase activity"/>
    <property type="evidence" value="ECO:0007669"/>
    <property type="project" value="InterPro"/>
</dbReference>